<keyword evidence="3" id="KW-1185">Reference proteome</keyword>
<name>A0A427Y319_9TREE</name>
<evidence type="ECO:0000256" key="1">
    <source>
        <dbReference type="SAM" id="MobiDB-lite"/>
    </source>
</evidence>
<reference evidence="2 3" key="1">
    <citation type="submission" date="2018-11" db="EMBL/GenBank/DDBJ databases">
        <title>Genome sequence of Saitozyma podzolica DSM 27192.</title>
        <authorList>
            <person name="Aliyu H."/>
            <person name="Gorte O."/>
            <person name="Ochsenreither K."/>
        </authorList>
    </citation>
    <scope>NUCLEOTIDE SEQUENCE [LARGE SCALE GENOMIC DNA]</scope>
    <source>
        <strain evidence="2 3">DSM 27192</strain>
    </source>
</reference>
<proteinExistence type="predicted"/>
<dbReference type="EMBL" id="RSCD01000020">
    <property type="protein sequence ID" value="RSH85500.1"/>
    <property type="molecule type" value="Genomic_DNA"/>
</dbReference>
<feature type="region of interest" description="Disordered" evidence="1">
    <location>
        <begin position="93"/>
        <end position="116"/>
    </location>
</feature>
<sequence length="177" mass="19187">MAVMECTSMETFSSPHEPEPQSDGTGGPKEAGRPRWEVNMDGPSARLPLDQCHVASGWSAAKWEGVRGLHLGSGSAMKLCSTRLGYLWLEAAGSSPQQAEGEPSDKEGVNSSRHDRFPKLESVPSIRFHCATEGEDERPEWSVGRWVSASFLPCHSVEVFLNEFGGSFGHRVVLGGC</sequence>
<dbReference type="Proteomes" id="UP000279259">
    <property type="component" value="Unassembled WGS sequence"/>
</dbReference>
<evidence type="ECO:0000313" key="2">
    <source>
        <dbReference type="EMBL" id="RSH85500.1"/>
    </source>
</evidence>
<protein>
    <submittedName>
        <fullName evidence="2">Uncharacterized protein</fullName>
    </submittedName>
</protein>
<evidence type="ECO:0000313" key="3">
    <source>
        <dbReference type="Proteomes" id="UP000279259"/>
    </source>
</evidence>
<feature type="region of interest" description="Disordered" evidence="1">
    <location>
        <begin position="1"/>
        <end position="39"/>
    </location>
</feature>
<gene>
    <name evidence="2" type="ORF">EHS25_004896</name>
</gene>
<accession>A0A427Y319</accession>
<dbReference type="AlphaFoldDB" id="A0A427Y319"/>
<comment type="caution">
    <text evidence="2">The sequence shown here is derived from an EMBL/GenBank/DDBJ whole genome shotgun (WGS) entry which is preliminary data.</text>
</comment>
<organism evidence="2 3">
    <name type="scientific">Saitozyma podzolica</name>
    <dbReference type="NCBI Taxonomy" id="1890683"/>
    <lineage>
        <taxon>Eukaryota</taxon>
        <taxon>Fungi</taxon>
        <taxon>Dikarya</taxon>
        <taxon>Basidiomycota</taxon>
        <taxon>Agaricomycotina</taxon>
        <taxon>Tremellomycetes</taxon>
        <taxon>Tremellales</taxon>
        <taxon>Trimorphomycetaceae</taxon>
        <taxon>Saitozyma</taxon>
    </lineage>
</organism>
<feature type="compositionally biased region" description="Basic and acidic residues" evidence="1">
    <location>
        <begin position="103"/>
        <end position="116"/>
    </location>
</feature>